<keyword evidence="6" id="KW-0547">Nucleotide-binding</keyword>
<reference evidence="14 15" key="1">
    <citation type="submission" date="2019-10" db="EMBL/GenBank/DDBJ databases">
        <title>Description of Paenibacillus humi sp. nov.</title>
        <authorList>
            <person name="Carlier A."/>
            <person name="Qi S."/>
        </authorList>
    </citation>
    <scope>NUCLEOTIDE SEQUENCE [LARGE SCALE GENOMIC DNA]</scope>
    <source>
        <strain evidence="14 15">LMG 31461</strain>
    </source>
</reference>
<keyword evidence="11 12" id="KW-0472">Membrane</keyword>
<organism evidence="14 15">
    <name type="scientific">Paenibacillus plantarum</name>
    <dbReference type="NCBI Taxonomy" id="2654975"/>
    <lineage>
        <taxon>Bacteria</taxon>
        <taxon>Bacillati</taxon>
        <taxon>Bacillota</taxon>
        <taxon>Bacilli</taxon>
        <taxon>Bacillales</taxon>
        <taxon>Paenibacillaceae</taxon>
        <taxon>Paenibacillus</taxon>
    </lineage>
</organism>
<sequence length="592" mass="68252">MRQMQNKKYFVKSYRNYGIGTKQFLLLFVLTVTIFMMISWNNIGISKKSFETKMMEDSKLMILRTNTFLDMYLENITNILLLISAQKELFENGISTEAQNVLQHYGETNSQLIKTLYVVRADGQVFSSKQVLYDIYGNRMLPKLNEMGSQGVNGLKWSEPYETALSDRTVAFVFPVRSKANKYLGAAIAEISIEYLNQKIIPMVSSRGQTITLSSLANEPIVYDPQSDLLPYEKGIFPPKIQGDFITTLEQMSDGINRTEFGAQSFIVADSKGNNLGWRASFIMNENILNMNVSKLYHNFEVTALLWIIVFLFGSFLISYYFTNPIRKLVLKMNAVTKYGRLSHIEMNREDEIGQLARSYNSMMDRIHILIHEMKEVEVQKKEYELKMLQSQIGPHFLYNTLACIGSLAKQGRNTEVRDTVRSLVNLLSYSFDKKYEYIALEEEIDALNSYMNIQKVRYGDTFTCHFDISPEIMTCKVLKLTLQPIVENAIFHGLLSKKGTGRIEIRGRRVNNTVRLYVCDNGIGMEKEQYCKLLISSRDRKMQDRFNSIGIINVHERIQIYFGKPYGLHIVSRPNRGTIVRIDVPIMKDEP</sequence>
<dbReference type="PROSITE" id="PS50885">
    <property type="entry name" value="HAMP"/>
    <property type="match status" value="1"/>
</dbReference>
<keyword evidence="8" id="KW-0067">ATP-binding</keyword>
<evidence type="ECO:0000256" key="4">
    <source>
        <dbReference type="ARBA" id="ARBA00022679"/>
    </source>
</evidence>
<evidence type="ECO:0000256" key="10">
    <source>
        <dbReference type="ARBA" id="ARBA00023012"/>
    </source>
</evidence>
<dbReference type="RefSeq" id="WP_171628370.1">
    <property type="nucleotide sequence ID" value="NZ_WHNY01000004.1"/>
</dbReference>
<keyword evidence="3" id="KW-0597">Phosphoprotein</keyword>
<dbReference type="SUPFAM" id="SSF158472">
    <property type="entry name" value="HAMP domain-like"/>
    <property type="match status" value="1"/>
</dbReference>
<dbReference type="CDD" id="cd06225">
    <property type="entry name" value="HAMP"/>
    <property type="match status" value="1"/>
</dbReference>
<evidence type="ECO:0000313" key="15">
    <source>
        <dbReference type="Proteomes" id="UP000653578"/>
    </source>
</evidence>
<evidence type="ECO:0000256" key="11">
    <source>
        <dbReference type="ARBA" id="ARBA00023136"/>
    </source>
</evidence>
<dbReference type="InterPro" id="IPR010559">
    <property type="entry name" value="Sig_transdc_His_kin_internal"/>
</dbReference>
<dbReference type="Pfam" id="PF02518">
    <property type="entry name" value="HATPase_c"/>
    <property type="match status" value="1"/>
</dbReference>
<keyword evidence="10" id="KW-0902">Two-component regulatory system</keyword>
<feature type="domain" description="HAMP" evidence="13">
    <location>
        <begin position="320"/>
        <end position="372"/>
    </location>
</feature>
<name>A0ABX1X2Q5_9BACL</name>
<evidence type="ECO:0000256" key="6">
    <source>
        <dbReference type="ARBA" id="ARBA00022741"/>
    </source>
</evidence>
<evidence type="ECO:0000256" key="5">
    <source>
        <dbReference type="ARBA" id="ARBA00022692"/>
    </source>
</evidence>
<feature type="transmembrane region" description="Helical" evidence="12">
    <location>
        <begin position="304"/>
        <end position="323"/>
    </location>
</feature>
<protein>
    <submittedName>
        <fullName evidence="14">HAMP domain-containing protein</fullName>
    </submittedName>
</protein>
<evidence type="ECO:0000256" key="3">
    <source>
        <dbReference type="ARBA" id="ARBA00022553"/>
    </source>
</evidence>
<feature type="transmembrane region" description="Helical" evidence="12">
    <location>
        <begin position="21"/>
        <end position="40"/>
    </location>
</feature>
<evidence type="ECO:0000256" key="12">
    <source>
        <dbReference type="SAM" id="Phobius"/>
    </source>
</evidence>
<evidence type="ECO:0000256" key="2">
    <source>
        <dbReference type="ARBA" id="ARBA00022475"/>
    </source>
</evidence>
<dbReference type="PANTHER" id="PTHR34220">
    <property type="entry name" value="SENSOR HISTIDINE KINASE YPDA"/>
    <property type="match status" value="1"/>
</dbReference>
<dbReference type="Proteomes" id="UP000653578">
    <property type="component" value="Unassembled WGS sequence"/>
</dbReference>
<keyword evidence="7" id="KW-0418">Kinase</keyword>
<dbReference type="EMBL" id="WHNY01000004">
    <property type="protein sequence ID" value="NOU62552.1"/>
    <property type="molecule type" value="Genomic_DNA"/>
</dbReference>
<evidence type="ECO:0000256" key="9">
    <source>
        <dbReference type="ARBA" id="ARBA00022989"/>
    </source>
</evidence>
<evidence type="ECO:0000256" key="1">
    <source>
        <dbReference type="ARBA" id="ARBA00004651"/>
    </source>
</evidence>
<dbReference type="Pfam" id="PF00672">
    <property type="entry name" value="HAMP"/>
    <property type="match status" value="1"/>
</dbReference>
<comment type="caution">
    <text evidence="14">The sequence shown here is derived from an EMBL/GenBank/DDBJ whole genome shotgun (WGS) entry which is preliminary data.</text>
</comment>
<evidence type="ECO:0000256" key="7">
    <source>
        <dbReference type="ARBA" id="ARBA00022777"/>
    </source>
</evidence>
<dbReference type="InterPro" id="IPR003594">
    <property type="entry name" value="HATPase_dom"/>
</dbReference>
<accession>A0ABX1X2Q5</accession>
<keyword evidence="5 12" id="KW-0812">Transmembrane</keyword>
<dbReference type="InterPro" id="IPR050640">
    <property type="entry name" value="Bact_2-comp_sensor_kinase"/>
</dbReference>
<proteinExistence type="predicted"/>
<dbReference type="PANTHER" id="PTHR34220:SF11">
    <property type="entry name" value="SENSOR PROTEIN KINASE HPTS"/>
    <property type="match status" value="1"/>
</dbReference>
<dbReference type="Pfam" id="PF06580">
    <property type="entry name" value="His_kinase"/>
    <property type="match status" value="1"/>
</dbReference>
<gene>
    <name evidence="14" type="ORF">GC096_00640</name>
</gene>
<dbReference type="Gene3D" id="6.10.340.10">
    <property type="match status" value="1"/>
</dbReference>
<dbReference type="SUPFAM" id="SSF55874">
    <property type="entry name" value="ATPase domain of HSP90 chaperone/DNA topoisomerase II/histidine kinase"/>
    <property type="match status" value="1"/>
</dbReference>
<dbReference type="Gene3D" id="3.30.565.10">
    <property type="entry name" value="Histidine kinase-like ATPase, C-terminal domain"/>
    <property type="match status" value="1"/>
</dbReference>
<evidence type="ECO:0000313" key="14">
    <source>
        <dbReference type="EMBL" id="NOU62552.1"/>
    </source>
</evidence>
<keyword evidence="4" id="KW-0808">Transferase</keyword>
<comment type="subcellular location">
    <subcellularLocation>
        <location evidence="1">Cell membrane</location>
        <topology evidence="1">Multi-pass membrane protein</topology>
    </subcellularLocation>
</comment>
<dbReference type="SMART" id="SM00304">
    <property type="entry name" value="HAMP"/>
    <property type="match status" value="1"/>
</dbReference>
<evidence type="ECO:0000256" key="8">
    <source>
        <dbReference type="ARBA" id="ARBA00022840"/>
    </source>
</evidence>
<evidence type="ECO:0000259" key="13">
    <source>
        <dbReference type="PROSITE" id="PS50885"/>
    </source>
</evidence>
<keyword evidence="2" id="KW-1003">Cell membrane</keyword>
<keyword evidence="15" id="KW-1185">Reference proteome</keyword>
<keyword evidence="9 12" id="KW-1133">Transmembrane helix</keyword>
<dbReference type="InterPro" id="IPR003660">
    <property type="entry name" value="HAMP_dom"/>
</dbReference>
<dbReference type="InterPro" id="IPR036890">
    <property type="entry name" value="HATPase_C_sf"/>
</dbReference>